<evidence type="ECO:0000313" key="1">
    <source>
        <dbReference type="EMBL" id="JAH10666.1"/>
    </source>
</evidence>
<reference evidence="1" key="2">
    <citation type="journal article" date="2015" name="Fish Shellfish Immunol.">
        <title>Early steps in the European eel (Anguilla anguilla)-Vibrio vulnificus interaction in the gills: Role of the RtxA13 toxin.</title>
        <authorList>
            <person name="Callol A."/>
            <person name="Pajuelo D."/>
            <person name="Ebbesson L."/>
            <person name="Teles M."/>
            <person name="MacKenzie S."/>
            <person name="Amaro C."/>
        </authorList>
    </citation>
    <scope>NUCLEOTIDE SEQUENCE</scope>
</reference>
<proteinExistence type="predicted"/>
<organism evidence="1">
    <name type="scientific">Anguilla anguilla</name>
    <name type="common">European freshwater eel</name>
    <name type="synonym">Muraena anguilla</name>
    <dbReference type="NCBI Taxonomy" id="7936"/>
    <lineage>
        <taxon>Eukaryota</taxon>
        <taxon>Metazoa</taxon>
        <taxon>Chordata</taxon>
        <taxon>Craniata</taxon>
        <taxon>Vertebrata</taxon>
        <taxon>Euteleostomi</taxon>
        <taxon>Actinopterygii</taxon>
        <taxon>Neopterygii</taxon>
        <taxon>Teleostei</taxon>
        <taxon>Anguilliformes</taxon>
        <taxon>Anguillidae</taxon>
        <taxon>Anguilla</taxon>
    </lineage>
</organism>
<name>A0A0E9Q191_ANGAN</name>
<dbReference type="AlphaFoldDB" id="A0A0E9Q191"/>
<reference evidence="1" key="1">
    <citation type="submission" date="2014-11" db="EMBL/GenBank/DDBJ databases">
        <authorList>
            <person name="Amaro Gonzalez C."/>
        </authorList>
    </citation>
    <scope>NUCLEOTIDE SEQUENCE</scope>
</reference>
<protein>
    <submittedName>
        <fullName evidence="1">Uncharacterized protein</fullName>
    </submittedName>
</protein>
<sequence length="24" mass="2967">MEKSAYEYRGTWLQRCVVQQKHLL</sequence>
<accession>A0A0E9Q191</accession>
<dbReference type="EMBL" id="GBXM01097911">
    <property type="protein sequence ID" value="JAH10666.1"/>
    <property type="molecule type" value="Transcribed_RNA"/>
</dbReference>